<reference evidence="2 3" key="1">
    <citation type="submission" date="2021-05" db="EMBL/GenBank/DDBJ databases">
        <title>Description of Cellulomonas sp. DKR-3 sp. nov.</title>
        <authorList>
            <person name="Dahal R.H."/>
            <person name="Chaudhary D.K."/>
        </authorList>
    </citation>
    <scope>NUCLEOTIDE SEQUENCE [LARGE SCALE GENOMIC DNA]</scope>
    <source>
        <strain evidence="2 3">DKR-3</strain>
    </source>
</reference>
<comment type="caution">
    <text evidence="2">The sequence shown here is derived from an EMBL/GenBank/DDBJ whole genome shotgun (WGS) entry which is preliminary data.</text>
</comment>
<evidence type="ECO:0000313" key="3">
    <source>
        <dbReference type="Proteomes" id="UP000722125"/>
    </source>
</evidence>
<organism evidence="2 3">
    <name type="scientific">Cellulomonas fulva</name>
    <dbReference type="NCBI Taxonomy" id="2835530"/>
    <lineage>
        <taxon>Bacteria</taxon>
        <taxon>Bacillati</taxon>
        <taxon>Actinomycetota</taxon>
        <taxon>Actinomycetes</taxon>
        <taxon>Micrococcales</taxon>
        <taxon>Cellulomonadaceae</taxon>
        <taxon>Cellulomonas</taxon>
    </lineage>
</organism>
<sequence>MTRAATTAPAGPRTTRQAVWLLAVALVAALLASVAPAPARAADKTVWIPERWRTTGEVSWASDRMAQSENFVLLWGELAGTSPTTAPSAYRFDPTNVLAELEDAYGFYVDDMLFTPETGLLAQHKIIVIITNTWSSNPNLNAWATGGSTDGRVGVINLAPGAAQPSSWGLVHELAHVLQNYTFLGRPGYGFTHASAGTFWESSAEFMAMQALPGQAAGDLTRFIRTENLPYSSSRHHYGAWMLIQAIVERHGIGMFNRIWNEARSTEHPLETYRRSLGCRRTS</sequence>
<protein>
    <recommendedName>
        <fullName evidence="4">Peptidase MA-like domain-containing protein</fullName>
    </recommendedName>
</protein>
<accession>A0ABS5TXF9</accession>
<feature type="chain" id="PRO_5045914247" description="Peptidase MA-like domain-containing protein" evidence="1">
    <location>
        <begin position="42"/>
        <end position="283"/>
    </location>
</feature>
<keyword evidence="1" id="KW-0732">Signal</keyword>
<evidence type="ECO:0008006" key="4">
    <source>
        <dbReference type="Google" id="ProtNLM"/>
    </source>
</evidence>
<dbReference type="EMBL" id="JAHBOH010000001">
    <property type="protein sequence ID" value="MBT0993835.1"/>
    <property type="molecule type" value="Genomic_DNA"/>
</dbReference>
<gene>
    <name evidence="2" type="ORF">KIN34_05985</name>
</gene>
<dbReference type="InterPro" id="IPR045690">
    <property type="entry name" value="DUF6055"/>
</dbReference>
<dbReference type="Proteomes" id="UP000722125">
    <property type="component" value="Unassembled WGS sequence"/>
</dbReference>
<feature type="signal peptide" evidence="1">
    <location>
        <begin position="1"/>
        <end position="41"/>
    </location>
</feature>
<name>A0ABS5TXF9_9CELL</name>
<evidence type="ECO:0000313" key="2">
    <source>
        <dbReference type="EMBL" id="MBT0993835.1"/>
    </source>
</evidence>
<keyword evidence="3" id="KW-1185">Reference proteome</keyword>
<evidence type="ECO:0000256" key="1">
    <source>
        <dbReference type="SAM" id="SignalP"/>
    </source>
</evidence>
<proteinExistence type="predicted"/>
<dbReference type="Pfam" id="PF19527">
    <property type="entry name" value="DUF6055"/>
    <property type="match status" value="1"/>
</dbReference>